<dbReference type="InterPro" id="IPR039321">
    <property type="entry name" value="IDM2/3-like"/>
</dbReference>
<dbReference type="InterPro" id="IPR002068">
    <property type="entry name" value="A-crystallin/Hsp20_dom"/>
</dbReference>
<dbReference type="PANTHER" id="PTHR34661">
    <property type="entry name" value="INCREASED DNA METHYLATION 3"/>
    <property type="match status" value="1"/>
</dbReference>
<dbReference type="InterPro" id="IPR008978">
    <property type="entry name" value="HSP20-like_chaperone"/>
</dbReference>
<dbReference type="FunFam" id="2.60.40.790:FF:000049">
    <property type="entry name" value="Increased DNA methylation 3"/>
    <property type="match status" value="1"/>
</dbReference>
<keyword evidence="4" id="KW-1185">Reference proteome</keyword>
<feature type="domain" description="SHSP" evidence="2">
    <location>
        <begin position="373"/>
        <end position="493"/>
    </location>
</feature>
<dbReference type="AlphaFoldDB" id="A0A9Q1L8E6"/>
<dbReference type="GO" id="GO:0005634">
    <property type="term" value="C:nucleus"/>
    <property type="evidence" value="ECO:0007669"/>
    <property type="project" value="TreeGrafter"/>
</dbReference>
<name>A0A9Q1L8E6_9SOLA</name>
<proteinExistence type="inferred from homology"/>
<comment type="caution">
    <text evidence="3">The sequence shown here is derived from an EMBL/GenBank/DDBJ whole genome shotgun (WGS) entry which is preliminary data.</text>
</comment>
<dbReference type="EMBL" id="JAJAGQ010000022">
    <property type="protein sequence ID" value="KAJ8529476.1"/>
    <property type="molecule type" value="Genomic_DNA"/>
</dbReference>
<dbReference type="PROSITE" id="PS01031">
    <property type="entry name" value="SHSP"/>
    <property type="match status" value="1"/>
</dbReference>
<dbReference type="SUPFAM" id="SSF49764">
    <property type="entry name" value="HSP20-like chaperones"/>
    <property type="match status" value="1"/>
</dbReference>
<dbReference type="CDD" id="cd06464">
    <property type="entry name" value="ACD_sHsps-like"/>
    <property type="match status" value="1"/>
</dbReference>
<sequence length="493" mass="54335">MENKFSGMVPTDDQFFLLYFIIGTYFGPDLHGEYPKKSVLQRKALGLPPYTSNQLAGSCLRTIEVERVYYHALRKADPSVVLSQPWLHQFFHGKLPTLYRGQPAAYPRFCDLFPPSLHPHLCCDVYNVIANIVFIDDPDTSSIELDSIKRFKKLTGLEHLIMDKDCTKSQTDVDNEALSNVGEKKLSKPEDILQYPPLAAGGLPYKEMPCCSEPFNAIPLDNEQFDNTSFTSLLKDACDEPFTGMLPESNGQFDTRPFSSLLKDACGGSFSNMTADRNGQFDSTLFSGLLKNDGVGQFTDAPPDSSTEFDGTPFGSLFKDVSPLAEGSMGPSSKHTNSEDLELSIVFLPSRPSKEELSNIVASTKSGFAVTGSAARGNVGPVLGLLDVGESEDSYLFRASLPGVQRDERDFTCEVESDGKVLIRGMTTTGDRTVRKYSQVFEMQTQNLCPTGHFTISFKLPGPVDPQEFSGNFGTDGILEGIIMKAKRQSQWN</sequence>
<dbReference type="Gene3D" id="2.60.40.790">
    <property type="match status" value="1"/>
</dbReference>
<evidence type="ECO:0000259" key="2">
    <source>
        <dbReference type="PROSITE" id="PS01031"/>
    </source>
</evidence>
<accession>A0A9Q1L8E6</accession>
<dbReference type="OrthoDB" id="1927234at2759"/>
<comment type="similarity">
    <text evidence="1">Belongs to the small heat shock protein (HSP20) family.</text>
</comment>
<gene>
    <name evidence="3" type="ORF">K7X08_036311</name>
</gene>
<reference evidence="4" key="1">
    <citation type="journal article" date="2023" name="Proc. Natl. Acad. Sci. U.S.A.">
        <title>Genomic and structural basis for evolution of tropane alkaloid biosynthesis.</title>
        <authorList>
            <person name="Wanga Y.-J."/>
            <person name="Taina T."/>
            <person name="Yua J.-Y."/>
            <person name="Lia J."/>
            <person name="Xua B."/>
            <person name="Chenc J."/>
            <person name="D'Auriad J.C."/>
            <person name="Huanga J.-P."/>
            <person name="Huanga S.-X."/>
        </authorList>
    </citation>
    <scope>NUCLEOTIDE SEQUENCE [LARGE SCALE GENOMIC DNA]</scope>
    <source>
        <strain evidence="4">cv. KIB-2019</strain>
    </source>
</reference>
<organism evidence="3 4">
    <name type="scientific">Anisodus acutangulus</name>
    <dbReference type="NCBI Taxonomy" id="402998"/>
    <lineage>
        <taxon>Eukaryota</taxon>
        <taxon>Viridiplantae</taxon>
        <taxon>Streptophyta</taxon>
        <taxon>Embryophyta</taxon>
        <taxon>Tracheophyta</taxon>
        <taxon>Spermatophyta</taxon>
        <taxon>Magnoliopsida</taxon>
        <taxon>eudicotyledons</taxon>
        <taxon>Gunneridae</taxon>
        <taxon>Pentapetalae</taxon>
        <taxon>asterids</taxon>
        <taxon>lamiids</taxon>
        <taxon>Solanales</taxon>
        <taxon>Solanaceae</taxon>
        <taxon>Solanoideae</taxon>
        <taxon>Hyoscyameae</taxon>
        <taxon>Anisodus</taxon>
    </lineage>
</organism>
<dbReference type="Proteomes" id="UP001152561">
    <property type="component" value="Unassembled WGS sequence"/>
</dbReference>
<evidence type="ECO:0000256" key="1">
    <source>
        <dbReference type="PROSITE-ProRule" id="PRU00285"/>
    </source>
</evidence>
<protein>
    <recommendedName>
        <fullName evidence="2">SHSP domain-containing protein</fullName>
    </recommendedName>
</protein>
<dbReference type="PANTHER" id="PTHR34661:SF3">
    <property type="entry name" value="INCREASED DNA METHYLATION 2"/>
    <property type="match status" value="1"/>
</dbReference>
<evidence type="ECO:0000313" key="4">
    <source>
        <dbReference type="Proteomes" id="UP001152561"/>
    </source>
</evidence>
<evidence type="ECO:0000313" key="3">
    <source>
        <dbReference type="EMBL" id="KAJ8529476.1"/>
    </source>
</evidence>